<keyword evidence="3" id="KW-1185">Reference proteome</keyword>
<protein>
    <recommendedName>
        <fullName evidence="1">TTF-type domain-containing protein</fullName>
    </recommendedName>
</protein>
<evidence type="ECO:0000259" key="1">
    <source>
        <dbReference type="SMART" id="SM00597"/>
    </source>
</evidence>
<dbReference type="PANTHER" id="PTHR11697">
    <property type="entry name" value="GENERAL TRANSCRIPTION FACTOR 2-RELATED ZINC FINGER PROTEIN"/>
    <property type="match status" value="1"/>
</dbReference>
<reference evidence="2" key="3">
    <citation type="submission" date="2022-06" db="UniProtKB">
        <authorList>
            <consortium name="EnsemblPlants"/>
        </authorList>
    </citation>
    <scope>IDENTIFICATION</scope>
</reference>
<name>A0A8R7R1W0_TRIUA</name>
<dbReference type="Proteomes" id="UP000015106">
    <property type="component" value="Chromosome 7"/>
</dbReference>
<dbReference type="InterPro" id="IPR055298">
    <property type="entry name" value="AtLOH3-like"/>
</dbReference>
<dbReference type="SUPFAM" id="SSF53098">
    <property type="entry name" value="Ribonuclease H-like"/>
    <property type="match status" value="1"/>
</dbReference>
<proteinExistence type="predicted"/>
<dbReference type="PANTHER" id="PTHR11697:SF230">
    <property type="entry name" value="ZINC FINGER, MYM DOMAIN CONTAINING 1"/>
    <property type="match status" value="1"/>
</dbReference>
<accession>A0A8R7R1W0</accession>
<evidence type="ECO:0000313" key="2">
    <source>
        <dbReference type="EnsemblPlants" id="TuG1812G0700004039.01.T02.cds448080"/>
    </source>
</evidence>
<feature type="domain" description="TTF-type" evidence="1">
    <location>
        <begin position="1"/>
        <end position="95"/>
    </location>
</feature>
<dbReference type="Pfam" id="PF14291">
    <property type="entry name" value="DUF4371"/>
    <property type="match status" value="1"/>
</dbReference>
<dbReference type="InterPro" id="IPR006580">
    <property type="entry name" value="Znf_TTF"/>
</dbReference>
<dbReference type="EnsemblPlants" id="TuG1812G0700004039.01.T02">
    <property type="protein sequence ID" value="TuG1812G0700004039.01.T02.cds448080"/>
    <property type="gene ID" value="TuG1812G0700004039.01"/>
</dbReference>
<dbReference type="InterPro" id="IPR012337">
    <property type="entry name" value="RNaseH-like_sf"/>
</dbReference>
<reference evidence="3" key="1">
    <citation type="journal article" date="2013" name="Nature">
        <title>Draft genome of the wheat A-genome progenitor Triticum urartu.</title>
        <authorList>
            <person name="Ling H.Q."/>
            <person name="Zhao S."/>
            <person name="Liu D."/>
            <person name="Wang J."/>
            <person name="Sun H."/>
            <person name="Zhang C."/>
            <person name="Fan H."/>
            <person name="Li D."/>
            <person name="Dong L."/>
            <person name="Tao Y."/>
            <person name="Gao C."/>
            <person name="Wu H."/>
            <person name="Li Y."/>
            <person name="Cui Y."/>
            <person name="Guo X."/>
            <person name="Zheng S."/>
            <person name="Wang B."/>
            <person name="Yu K."/>
            <person name="Liang Q."/>
            <person name="Yang W."/>
            <person name="Lou X."/>
            <person name="Chen J."/>
            <person name="Feng M."/>
            <person name="Jian J."/>
            <person name="Zhang X."/>
            <person name="Luo G."/>
            <person name="Jiang Y."/>
            <person name="Liu J."/>
            <person name="Wang Z."/>
            <person name="Sha Y."/>
            <person name="Zhang B."/>
            <person name="Wu H."/>
            <person name="Tang D."/>
            <person name="Shen Q."/>
            <person name="Xue P."/>
            <person name="Zou S."/>
            <person name="Wang X."/>
            <person name="Liu X."/>
            <person name="Wang F."/>
            <person name="Yang Y."/>
            <person name="An X."/>
            <person name="Dong Z."/>
            <person name="Zhang K."/>
            <person name="Zhang X."/>
            <person name="Luo M.C."/>
            <person name="Dvorak J."/>
            <person name="Tong Y."/>
            <person name="Wang J."/>
            <person name="Yang H."/>
            <person name="Li Z."/>
            <person name="Wang D."/>
            <person name="Zhang A."/>
            <person name="Wang J."/>
        </authorList>
    </citation>
    <scope>NUCLEOTIDE SEQUENCE</scope>
    <source>
        <strain evidence="3">cv. G1812</strain>
    </source>
</reference>
<dbReference type="Gramene" id="TuG1812G0700004039.01.T02">
    <property type="protein sequence ID" value="TuG1812G0700004039.01.T02.cds448080"/>
    <property type="gene ID" value="TuG1812G0700004039.01"/>
</dbReference>
<dbReference type="InterPro" id="IPR025398">
    <property type="entry name" value="DUF4371"/>
</dbReference>
<evidence type="ECO:0000313" key="3">
    <source>
        <dbReference type="Proteomes" id="UP000015106"/>
    </source>
</evidence>
<reference evidence="2" key="2">
    <citation type="submission" date="2018-03" db="EMBL/GenBank/DDBJ databases">
        <title>The Triticum urartu genome reveals the dynamic nature of wheat genome evolution.</title>
        <authorList>
            <person name="Ling H."/>
            <person name="Ma B."/>
            <person name="Shi X."/>
            <person name="Liu H."/>
            <person name="Dong L."/>
            <person name="Sun H."/>
            <person name="Cao Y."/>
            <person name="Gao Q."/>
            <person name="Zheng S."/>
            <person name="Li Y."/>
            <person name="Yu Y."/>
            <person name="Du H."/>
            <person name="Qi M."/>
            <person name="Li Y."/>
            <person name="Yu H."/>
            <person name="Cui Y."/>
            <person name="Wang N."/>
            <person name="Chen C."/>
            <person name="Wu H."/>
            <person name="Zhao Y."/>
            <person name="Zhang J."/>
            <person name="Li Y."/>
            <person name="Zhou W."/>
            <person name="Zhang B."/>
            <person name="Hu W."/>
            <person name="Eijk M."/>
            <person name="Tang J."/>
            <person name="Witsenboer H."/>
            <person name="Zhao S."/>
            <person name="Li Z."/>
            <person name="Zhang A."/>
            <person name="Wang D."/>
            <person name="Liang C."/>
        </authorList>
    </citation>
    <scope>NUCLEOTIDE SEQUENCE [LARGE SCALE GENOMIC DNA]</scope>
    <source>
        <strain evidence="2">cv. G1812</strain>
    </source>
</reference>
<organism evidence="2 3">
    <name type="scientific">Triticum urartu</name>
    <name type="common">Red wild einkorn</name>
    <name type="synonym">Crithodium urartu</name>
    <dbReference type="NCBI Taxonomy" id="4572"/>
    <lineage>
        <taxon>Eukaryota</taxon>
        <taxon>Viridiplantae</taxon>
        <taxon>Streptophyta</taxon>
        <taxon>Embryophyta</taxon>
        <taxon>Tracheophyta</taxon>
        <taxon>Spermatophyta</taxon>
        <taxon>Magnoliopsida</taxon>
        <taxon>Liliopsida</taxon>
        <taxon>Poales</taxon>
        <taxon>Poaceae</taxon>
        <taxon>BOP clade</taxon>
        <taxon>Pooideae</taxon>
        <taxon>Triticodae</taxon>
        <taxon>Triticeae</taxon>
        <taxon>Triticinae</taxon>
        <taxon>Triticum</taxon>
    </lineage>
</organism>
<dbReference type="AlphaFoldDB" id="A0A8R7R1W0"/>
<dbReference type="SMART" id="SM00597">
    <property type="entry name" value="ZnF_TTF"/>
    <property type="match status" value="1"/>
</dbReference>
<sequence>MAEYSEEKSCAYCLYCFVSNNKENTLGGSHVFTVHGFDSWKRVCGKHCAFLTHIGSGPCSPHNNAVTSGHALMKQPCHIENVMAVRDKEKVERNRLRLKVSIAVVKWLAFQACAFRGHDERPQSKNQGNFLEMVKLLAEFNPEIAKVVLGNAPYGAKYTSHDIQNEILSIFASKIRKHIREEVGDYKYSILVDETCDASKREQMALVLRFADKGGILQERFFDLIHVANTRSLTLKNELSFVLSNNGFDIQNLREQGYDGASNMRGELNGLQALFLQECPYAYYVHCYAHRLQLALVDASKEVVPISQFFQKLIFIINTVDSSSKRHDELHLAQLVELENGISNASIETGQGANQIRSLKRPGDTRWGSHFGSVYSLMKMFGPVCSVIQDIAADGSIGSIRADADTSFGYLSSFEFIFILCLMKEIFEITELLGQALQKKSQDIVNVVRLVSSTKQCLQELRSDDGYQVFITTVVEFCLNHSIDIPDFEETYIMRGGRARRQPDQFTKEHYFRVEIFFSTLDTQLFELNRRFNDKVMDLLTISATLIPTNKFR</sequence>